<dbReference type="AlphaFoldDB" id="A0A813HBG6"/>
<proteinExistence type="predicted"/>
<evidence type="ECO:0000313" key="3">
    <source>
        <dbReference type="EMBL" id="CAE8635020.1"/>
    </source>
</evidence>
<evidence type="ECO:0000256" key="2">
    <source>
        <dbReference type="PROSITE-ProRule" id="PRU00708"/>
    </source>
</evidence>
<feature type="non-terminal residue" evidence="3">
    <location>
        <position position="110"/>
    </location>
</feature>
<dbReference type="InterPro" id="IPR002885">
    <property type="entry name" value="PPR_rpt"/>
</dbReference>
<name>A0A813HBG6_POLGL</name>
<sequence>AAVAACEKGRRSSEAQELLEEMSSVRLQPDVISWSAVISSFARTSQGSLALVALEDMRQDGISPNSVTINAAISACEKSLLWQQAMHLLRCLCQGARCDVVSFAAAISAC</sequence>
<comment type="caution">
    <text evidence="3">The sequence shown here is derived from an EMBL/GenBank/DDBJ whole genome shotgun (WGS) entry which is preliminary data.</text>
</comment>
<evidence type="ECO:0000313" key="4">
    <source>
        <dbReference type="Proteomes" id="UP000654075"/>
    </source>
</evidence>
<evidence type="ECO:0008006" key="5">
    <source>
        <dbReference type="Google" id="ProtNLM"/>
    </source>
</evidence>
<dbReference type="PANTHER" id="PTHR47936:SF1">
    <property type="entry name" value="PENTATRICOPEPTIDE REPEAT-CONTAINING PROTEIN GUN1, CHLOROPLASTIC"/>
    <property type="match status" value="1"/>
</dbReference>
<feature type="non-terminal residue" evidence="3">
    <location>
        <position position="1"/>
    </location>
</feature>
<evidence type="ECO:0000256" key="1">
    <source>
        <dbReference type="ARBA" id="ARBA00022737"/>
    </source>
</evidence>
<dbReference type="Gene3D" id="1.25.40.10">
    <property type="entry name" value="Tetratricopeptide repeat domain"/>
    <property type="match status" value="1"/>
</dbReference>
<keyword evidence="1" id="KW-0677">Repeat</keyword>
<dbReference type="Proteomes" id="UP000654075">
    <property type="component" value="Unassembled WGS sequence"/>
</dbReference>
<organism evidence="3 4">
    <name type="scientific">Polarella glacialis</name>
    <name type="common">Dinoflagellate</name>
    <dbReference type="NCBI Taxonomy" id="89957"/>
    <lineage>
        <taxon>Eukaryota</taxon>
        <taxon>Sar</taxon>
        <taxon>Alveolata</taxon>
        <taxon>Dinophyceae</taxon>
        <taxon>Suessiales</taxon>
        <taxon>Suessiaceae</taxon>
        <taxon>Polarella</taxon>
    </lineage>
</organism>
<keyword evidence="4" id="KW-1185">Reference proteome</keyword>
<feature type="repeat" description="PPR" evidence="2">
    <location>
        <begin position="30"/>
        <end position="64"/>
    </location>
</feature>
<dbReference type="NCBIfam" id="TIGR00756">
    <property type="entry name" value="PPR"/>
    <property type="match status" value="1"/>
</dbReference>
<dbReference type="InterPro" id="IPR011990">
    <property type="entry name" value="TPR-like_helical_dom_sf"/>
</dbReference>
<reference evidence="3" key="1">
    <citation type="submission" date="2021-02" db="EMBL/GenBank/DDBJ databases">
        <authorList>
            <person name="Dougan E. K."/>
            <person name="Rhodes N."/>
            <person name="Thang M."/>
            <person name="Chan C."/>
        </authorList>
    </citation>
    <scope>NUCLEOTIDE SEQUENCE</scope>
</reference>
<dbReference type="OrthoDB" id="440666at2759"/>
<dbReference type="Pfam" id="PF01535">
    <property type="entry name" value="PPR"/>
    <property type="match status" value="1"/>
</dbReference>
<dbReference type="EMBL" id="CAJNNV010031214">
    <property type="protein sequence ID" value="CAE8635020.1"/>
    <property type="molecule type" value="Genomic_DNA"/>
</dbReference>
<accession>A0A813HBG6</accession>
<dbReference type="Pfam" id="PF13041">
    <property type="entry name" value="PPR_2"/>
    <property type="match status" value="1"/>
</dbReference>
<gene>
    <name evidence="3" type="ORF">PGLA1383_LOCUS50630</name>
</gene>
<dbReference type="PROSITE" id="PS51375">
    <property type="entry name" value="PPR"/>
    <property type="match status" value="1"/>
</dbReference>
<protein>
    <recommendedName>
        <fullName evidence="5">Pentatricopeptide repeat-containing protein</fullName>
    </recommendedName>
</protein>
<dbReference type="PANTHER" id="PTHR47936">
    <property type="entry name" value="PPR_LONG DOMAIN-CONTAINING PROTEIN"/>
    <property type="match status" value="1"/>
</dbReference>